<evidence type="ECO:0000256" key="2">
    <source>
        <dbReference type="ARBA" id="ARBA00010663"/>
    </source>
</evidence>
<feature type="transmembrane region" description="Helical" evidence="11">
    <location>
        <begin position="293"/>
        <end position="316"/>
    </location>
</feature>
<feature type="transmembrane region" description="Helical" evidence="11">
    <location>
        <begin position="194"/>
        <end position="214"/>
    </location>
</feature>
<accession>A0A8J9Z3B3</accession>
<name>A0A8J9Z3B3_BRALA</name>
<dbReference type="PANTHER" id="PTHR24241:SF76">
    <property type="entry name" value="NEUROPEPTIDE SIFAMIDE RECEPTOR"/>
    <property type="match status" value="1"/>
</dbReference>
<evidence type="ECO:0000313" key="13">
    <source>
        <dbReference type="Proteomes" id="UP000838412"/>
    </source>
</evidence>
<gene>
    <name evidence="12" type="primary">NPFFR2</name>
    <name evidence="12" type="ORF">BLAG_LOCUS8721</name>
</gene>
<dbReference type="InterPro" id="IPR000611">
    <property type="entry name" value="NPY_rcpt"/>
</dbReference>
<dbReference type="GO" id="GO:0004983">
    <property type="term" value="F:neuropeptide Y receptor activity"/>
    <property type="evidence" value="ECO:0007669"/>
    <property type="project" value="InterPro"/>
</dbReference>
<evidence type="ECO:0000256" key="5">
    <source>
        <dbReference type="ARBA" id="ARBA00022989"/>
    </source>
</evidence>
<sequence length="432" mass="48554">MRVDCWTILAFATESPHATSSLQDPLEPQSEIRDIRLRWMSEVAMDEAQNSSNGSDFIDGAWNATDERLPPLKHDLGVTVVIVLGYVLVFVMCVTGNVLVCAIIAKNRNLHTVTNFFIFNLALADLLVALICMPVTLVYTIIYNWPFGDVICKLSIFIQGVSVGASVFTLVAVATDRYFAVVRVPKGKINGKQATIIISVIWILSVSVSVPQAVVLHTEYNPELDIVSCTERWSEPTDRAHYTLALFILMFVLPLLTIGYMYIRIATNIWYRPATIAVSTRSNTEQADAKKIWVIKMLVVVVILFVVCWLPLQIIALVTDFGQLQEDTLIVIYMKVYPACHWLFYFNSAMNPVVYGYYNKNLRRICNEKLRKHKAKQTRKTGQGVAYNLRDISQASHLLKKDTSVNTVQTMVNSTPDASVNTAQTMVNSTQE</sequence>
<comment type="subcellular location">
    <subcellularLocation>
        <location evidence="1">Cell membrane</location>
        <topology evidence="1">Multi-pass membrane protein</topology>
    </subcellularLocation>
</comment>
<feature type="transmembrane region" description="Helical" evidence="11">
    <location>
        <begin position="76"/>
        <end position="105"/>
    </location>
</feature>
<dbReference type="SMART" id="SM01381">
    <property type="entry name" value="7TM_GPCR_Srsx"/>
    <property type="match status" value="1"/>
</dbReference>
<keyword evidence="13" id="KW-1185">Reference proteome</keyword>
<dbReference type="EMBL" id="OV696700">
    <property type="protein sequence ID" value="CAH1246842.1"/>
    <property type="molecule type" value="Genomic_DNA"/>
</dbReference>
<proteinExistence type="inferred from homology"/>
<organism evidence="12 13">
    <name type="scientific">Branchiostoma lanceolatum</name>
    <name type="common">Common lancelet</name>
    <name type="synonym">Amphioxus lanceolatum</name>
    <dbReference type="NCBI Taxonomy" id="7740"/>
    <lineage>
        <taxon>Eukaryota</taxon>
        <taxon>Metazoa</taxon>
        <taxon>Chordata</taxon>
        <taxon>Cephalochordata</taxon>
        <taxon>Leptocardii</taxon>
        <taxon>Amphioxiformes</taxon>
        <taxon>Branchiostomatidae</taxon>
        <taxon>Branchiostoma</taxon>
    </lineage>
</organism>
<evidence type="ECO:0000256" key="6">
    <source>
        <dbReference type="ARBA" id="ARBA00023040"/>
    </source>
</evidence>
<dbReference type="PANTHER" id="PTHR24241">
    <property type="entry name" value="NEUROPEPTIDE RECEPTOR-RELATED G-PROTEIN COUPLED RECEPTOR"/>
    <property type="match status" value="1"/>
</dbReference>
<dbReference type="GO" id="GO:0032870">
    <property type="term" value="P:cellular response to hormone stimulus"/>
    <property type="evidence" value="ECO:0007669"/>
    <property type="project" value="TreeGrafter"/>
</dbReference>
<dbReference type="FunFam" id="1.20.1070.10:FF:000934">
    <property type="entry name" value="Uncharacterized protein"/>
    <property type="match status" value="1"/>
</dbReference>
<dbReference type="GO" id="GO:0005886">
    <property type="term" value="C:plasma membrane"/>
    <property type="evidence" value="ECO:0007669"/>
    <property type="project" value="UniProtKB-SubCell"/>
</dbReference>
<evidence type="ECO:0000256" key="7">
    <source>
        <dbReference type="ARBA" id="ARBA00023136"/>
    </source>
</evidence>
<keyword evidence="6 10" id="KW-0297">G-protein coupled receptor</keyword>
<feature type="transmembrane region" description="Helical" evidence="11">
    <location>
        <begin position="242"/>
        <end position="263"/>
    </location>
</feature>
<dbReference type="InterPro" id="IPR000276">
    <property type="entry name" value="GPCR_Rhodpsn"/>
</dbReference>
<feature type="transmembrane region" description="Helical" evidence="11">
    <location>
        <begin position="117"/>
        <end position="142"/>
    </location>
</feature>
<dbReference type="Proteomes" id="UP000838412">
    <property type="component" value="Chromosome 15"/>
</dbReference>
<protein>
    <submittedName>
        <fullName evidence="12">NPFFR2 protein</fullName>
    </submittedName>
</protein>
<evidence type="ECO:0000256" key="3">
    <source>
        <dbReference type="ARBA" id="ARBA00022475"/>
    </source>
</evidence>
<evidence type="ECO:0000256" key="11">
    <source>
        <dbReference type="SAM" id="Phobius"/>
    </source>
</evidence>
<evidence type="ECO:0000256" key="1">
    <source>
        <dbReference type="ARBA" id="ARBA00004651"/>
    </source>
</evidence>
<evidence type="ECO:0000256" key="10">
    <source>
        <dbReference type="RuleBase" id="RU000688"/>
    </source>
</evidence>
<dbReference type="PRINTS" id="PR01012">
    <property type="entry name" value="NRPEPTIDEYR"/>
</dbReference>
<evidence type="ECO:0000256" key="9">
    <source>
        <dbReference type="ARBA" id="ARBA00023224"/>
    </source>
</evidence>
<dbReference type="SUPFAM" id="SSF81321">
    <property type="entry name" value="Family A G protein-coupled receptor-like"/>
    <property type="match status" value="1"/>
</dbReference>
<dbReference type="PROSITE" id="PS00237">
    <property type="entry name" value="G_PROTEIN_RECEP_F1_1"/>
    <property type="match status" value="1"/>
</dbReference>
<keyword evidence="4 10" id="KW-0812">Transmembrane</keyword>
<dbReference type="Pfam" id="PF00001">
    <property type="entry name" value="7tm_1"/>
    <property type="match status" value="1"/>
</dbReference>
<evidence type="ECO:0000313" key="12">
    <source>
        <dbReference type="EMBL" id="CAH1246842.1"/>
    </source>
</evidence>
<dbReference type="GO" id="GO:0042277">
    <property type="term" value="F:peptide binding"/>
    <property type="evidence" value="ECO:0007669"/>
    <property type="project" value="TreeGrafter"/>
</dbReference>
<keyword evidence="7 11" id="KW-0472">Membrane</keyword>
<keyword evidence="8 10" id="KW-0675">Receptor</keyword>
<keyword evidence="3" id="KW-1003">Cell membrane</keyword>
<evidence type="ECO:0000256" key="4">
    <source>
        <dbReference type="ARBA" id="ARBA00022692"/>
    </source>
</evidence>
<feature type="transmembrane region" description="Helical" evidence="11">
    <location>
        <begin position="154"/>
        <end position="173"/>
    </location>
</feature>
<feature type="transmembrane region" description="Helical" evidence="11">
    <location>
        <begin position="336"/>
        <end position="358"/>
    </location>
</feature>
<dbReference type="PRINTS" id="PR00237">
    <property type="entry name" value="GPCRRHODOPSN"/>
</dbReference>
<dbReference type="AlphaFoldDB" id="A0A8J9Z3B3"/>
<dbReference type="OrthoDB" id="9046662at2759"/>
<keyword evidence="5 11" id="KW-1133">Transmembrane helix</keyword>
<evidence type="ECO:0000256" key="8">
    <source>
        <dbReference type="ARBA" id="ARBA00023170"/>
    </source>
</evidence>
<keyword evidence="9 10" id="KW-0807">Transducer</keyword>
<reference evidence="12" key="1">
    <citation type="submission" date="2022-01" db="EMBL/GenBank/DDBJ databases">
        <authorList>
            <person name="Braso-Vives M."/>
        </authorList>
    </citation>
    <scope>NUCLEOTIDE SEQUENCE</scope>
</reference>
<dbReference type="Gene3D" id="1.20.1070.10">
    <property type="entry name" value="Rhodopsin 7-helix transmembrane proteins"/>
    <property type="match status" value="1"/>
</dbReference>
<comment type="similarity">
    <text evidence="2 10">Belongs to the G-protein coupled receptor 1 family.</text>
</comment>